<dbReference type="HOGENOM" id="CLU_1669683_0_0_1"/>
<accession>E4ZNT6</accession>
<dbReference type="AlphaFoldDB" id="E4ZNT6"/>
<evidence type="ECO:0000313" key="1">
    <source>
        <dbReference type="EMBL" id="CBX93305.1"/>
    </source>
</evidence>
<dbReference type="VEuPathDB" id="FungiDB:LEMA_P042060.1"/>
<dbReference type="InParanoid" id="E4ZNT6"/>
<gene>
    <name evidence="1" type="ORF">LEMA_P042060.1</name>
</gene>
<reference evidence="2" key="1">
    <citation type="journal article" date="2011" name="Nat. Commun.">
        <title>Effector diversification within compartments of the Leptosphaeria maculans genome affected by Repeat-Induced Point mutations.</title>
        <authorList>
            <person name="Rouxel T."/>
            <person name="Grandaubert J."/>
            <person name="Hane J.K."/>
            <person name="Hoede C."/>
            <person name="van de Wouw A.P."/>
            <person name="Couloux A."/>
            <person name="Dominguez V."/>
            <person name="Anthouard V."/>
            <person name="Bally P."/>
            <person name="Bourras S."/>
            <person name="Cozijnsen A.J."/>
            <person name="Ciuffetti L.M."/>
            <person name="Degrave A."/>
            <person name="Dilmaghani A."/>
            <person name="Duret L."/>
            <person name="Fudal I."/>
            <person name="Goodwin S.B."/>
            <person name="Gout L."/>
            <person name="Glaser N."/>
            <person name="Linglin J."/>
            <person name="Kema G.H.J."/>
            <person name="Lapalu N."/>
            <person name="Lawrence C.B."/>
            <person name="May K."/>
            <person name="Meyer M."/>
            <person name="Ollivier B."/>
            <person name="Poulain J."/>
            <person name="Schoch C.L."/>
            <person name="Simon A."/>
            <person name="Spatafora J.W."/>
            <person name="Stachowiak A."/>
            <person name="Turgeon B.G."/>
            <person name="Tyler B.M."/>
            <person name="Vincent D."/>
            <person name="Weissenbach J."/>
            <person name="Amselem J."/>
            <person name="Quesneville H."/>
            <person name="Oliver R.P."/>
            <person name="Wincker P."/>
            <person name="Balesdent M.-H."/>
            <person name="Howlett B.J."/>
        </authorList>
    </citation>
    <scope>NUCLEOTIDE SEQUENCE [LARGE SCALE GENOMIC DNA]</scope>
    <source>
        <strain evidence="2">JN3 / isolate v23.1.3 / race Av1-4-5-6-7-8</strain>
    </source>
</reference>
<sequence length="158" mass="17719">MHRNTCENRQHFYPFKSQPAHGHDLNIDFPIANRHDGPRHADTMDRHHAAAYYNASTRAPVSLSRNSSGGHVKNTIVQPHNTHEMPTKQGRDLAFDQGHVGAYHVDRRVTAHKAHRLGGSDVPKKKFDPPRGVEKLIRRGHGVLTVIYVTAEVLYSAG</sequence>
<keyword evidence="2" id="KW-1185">Reference proteome</keyword>
<dbReference type="EMBL" id="FP929105">
    <property type="protein sequence ID" value="CBX93305.1"/>
    <property type="molecule type" value="Genomic_DNA"/>
</dbReference>
<organism evidence="2">
    <name type="scientific">Leptosphaeria maculans (strain JN3 / isolate v23.1.3 / race Av1-4-5-6-7-8)</name>
    <name type="common">Blackleg fungus</name>
    <name type="synonym">Phoma lingam</name>
    <dbReference type="NCBI Taxonomy" id="985895"/>
    <lineage>
        <taxon>Eukaryota</taxon>
        <taxon>Fungi</taxon>
        <taxon>Dikarya</taxon>
        <taxon>Ascomycota</taxon>
        <taxon>Pezizomycotina</taxon>
        <taxon>Dothideomycetes</taxon>
        <taxon>Pleosporomycetidae</taxon>
        <taxon>Pleosporales</taxon>
        <taxon>Pleosporineae</taxon>
        <taxon>Leptosphaeriaceae</taxon>
        <taxon>Plenodomus</taxon>
        <taxon>Plenodomus lingam/Leptosphaeria maculans species complex</taxon>
    </lineage>
</organism>
<evidence type="ECO:0000313" key="2">
    <source>
        <dbReference type="Proteomes" id="UP000002668"/>
    </source>
</evidence>
<dbReference type="Proteomes" id="UP000002668">
    <property type="component" value="Genome"/>
</dbReference>
<proteinExistence type="predicted"/>
<protein>
    <submittedName>
        <fullName evidence="1">Predicted protein</fullName>
    </submittedName>
</protein>
<name>E4ZNT6_LEPMJ</name>